<accession>A0A3N4L3B4</accession>
<dbReference type="Proteomes" id="UP000277580">
    <property type="component" value="Unassembled WGS sequence"/>
</dbReference>
<evidence type="ECO:0000313" key="2">
    <source>
        <dbReference type="Proteomes" id="UP000277580"/>
    </source>
</evidence>
<evidence type="ECO:0000313" key="1">
    <source>
        <dbReference type="EMBL" id="RPB15969.1"/>
    </source>
</evidence>
<gene>
    <name evidence="1" type="ORF">P167DRAFT_384421</name>
</gene>
<name>A0A3N4L3B4_9PEZI</name>
<reference evidence="1 2" key="1">
    <citation type="journal article" date="2018" name="Nat. Ecol. Evol.">
        <title>Pezizomycetes genomes reveal the molecular basis of ectomycorrhizal truffle lifestyle.</title>
        <authorList>
            <person name="Murat C."/>
            <person name="Payen T."/>
            <person name="Noel B."/>
            <person name="Kuo A."/>
            <person name="Morin E."/>
            <person name="Chen J."/>
            <person name="Kohler A."/>
            <person name="Krizsan K."/>
            <person name="Balestrini R."/>
            <person name="Da Silva C."/>
            <person name="Montanini B."/>
            <person name="Hainaut M."/>
            <person name="Levati E."/>
            <person name="Barry K.W."/>
            <person name="Belfiori B."/>
            <person name="Cichocki N."/>
            <person name="Clum A."/>
            <person name="Dockter R.B."/>
            <person name="Fauchery L."/>
            <person name="Guy J."/>
            <person name="Iotti M."/>
            <person name="Le Tacon F."/>
            <person name="Lindquist E.A."/>
            <person name="Lipzen A."/>
            <person name="Malagnac F."/>
            <person name="Mello A."/>
            <person name="Molinier V."/>
            <person name="Miyauchi S."/>
            <person name="Poulain J."/>
            <person name="Riccioni C."/>
            <person name="Rubini A."/>
            <person name="Sitrit Y."/>
            <person name="Splivallo R."/>
            <person name="Traeger S."/>
            <person name="Wang M."/>
            <person name="Zifcakova L."/>
            <person name="Wipf D."/>
            <person name="Zambonelli A."/>
            <person name="Paolocci F."/>
            <person name="Nowrousian M."/>
            <person name="Ottonello S."/>
            <person name="Baldrian P."/>
            <person name="Spatafora J.W."/>
            <person name="Henrissat B."/>
            <person name="Nagy L.G."/>
            <person name="Aury J.M."/>
            <person name="Wincker P."/>
            <person name="Grigoriev I.V."/>
            <person name="Bonfante P."/>
            <person name="Martin F.M."/>
        </authorList>
    </citation>
    <scope>NUCLEOTIDE SEQUENCE [LARGE SCALE GENOMIC DNA]</scope>
    <source>
        <strain evidence="1 2">CCBAS932</strain>
    </source>
</reference>
<protein>
    <submittedName>
        <fullName evidence="1">Uncharacterized protein</fullName>
    </submittedName>
</protein>
<dbReference type="InParanoid" id="A0A3N4L3B4"/>
<proteinExistence type="predicted"/>
<organism evidence="1 2">
    <name type="scientific">Morchella conica CCBAS932</name>
    <dbReference type="NCBI Taxonomy" id="1392247"/>
    <lineage>
        <taxon>Eukaryota</taxon>
        <taxon>Fungi</taxon>
        <taxon>Dikarya</taxon>
        <taxon>Ascomycota</taxon>
        <taxon>Pezizomycotina</taxon>
        <taxon>Pezizomycetes</taxon>
        <taxon>Pezizales</taxon>
        <taxon>Morchellaceae</taxon>
        <taxon>Morchella</taxon>
    </lineage>
</organism>
<dbReference type="AlphaFoldDB" id="A0A3N4L3B4"/>
<keyword evidence="2" id="KW-1185">Reference proteome</keyword>
<sequence>MDLDLNRRIPCVGGGGVAYFNFAAALTLCIGGTGGTTDRQTDKQLGGGGGVGILANLNHWSFFRICRSIGSFYHVGTLS</sequence>
<dbReference type="OrthoDB" id="10632460at2759"/>
<dbReference type="EMBL" id="ML119111">
    <property type="protein sequence ID" value="RPB15969.1"/>
    <property type="molecule type" value="Genomic_DNA"/>
</dbReference>